<reference evidence="2 3" key="2">
    <citation type="journal article" date="2012" name="Open Biol.">
        <title>Characteristics of nucleosomes and linker DNA regions on the genome of the basidiomycete Mixia osmundae revealed by mono- and dinucleosome mapping.</title>
        <authorList>
            <person name="Nishida H."/>
            <person name="Kondo S."/>
            <person name="Matsumoto T."/>
            <person name="Suzuki Y."/>
            <person name="Yoshikawa H."/>
            <person name="Taylor T.D."/>
            <person name="Sugiyama J."/>
        </authorList>
    </citation>
    <scope>NUCLEOTIDE SEQUENCE [LARGE SCALE GENOMIC DNA]</scope>
    <source>
        <strain evidence="3">CBS 9802 / IAM 14324 / JCM 22182 / KY 12970</strain>
    </source>
</reference>
<reference evidence="2 3" key="1">
    <citation type="journal article" date="2011" name="J. Gen. Appl. Microbiol.">
        <title>Draft genome sequencing of the enigmatic basidiomycete Mixia osmundae.</title>
        <authorList>
            <person name="Nishida H."/>
            <person name="Nagatsuka Y."/>
            <person name="Sugiyama J."/>
        </authorList>
    </citation>
    <scope>NUCLEOTIDE SEQUENCE [LARGE SCALE GENOMIC DNA]</scope>
    <source>
        <strain evidence="3">CBS 9802 / IAM 14324 / JCM 22182 / KY 12970</strain>
    </source>
</reference>
<name>G7EB08_MIXOS</name>
<evidence type="ECO:0008006" key="4">
    <source>
        <dbReference type="Google" id="ProtNLM"/>
    </source>
</evidence>
<dbReference type="EMBL" id="BABT02000252">
    <property type="protein sequence ID" value="GAB00019.1"/>
    <property type="molecule type" value="Genomic_DNA"/>
</dbReference>
<keyword evidence="3" id="KW-1185">Reference proteome</keyword>
<dbReference type="GO" id="GO:0008289">
    <property type="term" value="F:lipid binding"/>
    <property type="evidence" value="ECO:0007669"/>
    <property type="project" value="TreeGrafter"/>
</dbReference>
<dbReference type="InterPro" id="IPR027267">
    <property type="entry name" value="AH/BAR_dom_sf"/>
</dbReference>
<feature type="region of interest" description="Disordered" evidence="1">
    <location>
        <begin position="326"/>
        <end position="414"/>
    </location>
</feature>
<dbReference type="GO" id="GO:0005886">
    <property type="term" value="C:plasma membrane"/>
    <property type="evidence" value="ECO:0007669"/>
    <property type="project" value="TreeGrafter"/>
</dbReference>
<dbReference type="STRING" id="764103.G7EB08"/>
<dbReference type="Pfam" id="PF13805">
    <property type="entry name" value="Pil1"/>
    <property type="match status" value="1"/>
</dbReference>
<sequence length="414" mass="44946">MTEEPISGLSKFFSSAREQGGQFARSLPAVDQLRHDLRSTVLTHSPNQSAHTLKLALLIAAQKGTVIDHLAVARETKAVAKALFDWSNEQTKDSATDLRDVSDRLAYVVFQEAELHAEYAAHLEQSRTLLKELRNFENKFSPNRDRRSQLQHQIAKLKTSAKPNGTASLKRQASLQDELDTLEKADVPHEKSIEMLKRQKLRESFDLRFTALQRLGEKMAVLSSYGRALGADLTSNDPDVVPYAGKDRTAAIRVNAQEALDAWSPSTSFVPPPRLEAKPGISLQEGYTYASFGQTHKDDLAAMSSSEATLPEAGTSAQAKQGDGTLTSMLNMAPSPLSPAPPPEKVPRRGSLSATATVAPTDEPESPTMAETGTPIVGGNGPVSGQLTNRRLSRGESVRTSTDGLPPYEATHRS</sequence>
<dbReference type="PANTHER" id="PTHR31962:SF1">
    <property type="entry name" value="SPHINGOLIPID LONG CHAIN BASE-RESPONSIVE PROTEIN PIL1"/>
    <property type="match status" value="1"/>
</dbReference>
<dbReference type="OMA" id="YEATHRS"/>
<dbReference type="GO" id="GO:0036286">
    <property type="term" value="C:eisosome filament"/>
    <property type="evidence" value="ECO:0007669"/>
    <property type="project" value="TreeGrafter"/>
</dbReference>
<evidence type="ECO:0000313" key="3">
    <source>
        <dbReference type="Proteomes" id="UP000009131"/>
    </source>
</evidence>
<dbReference type="InterPro" id="IPR028245">
    <property type="entry name" value="PIL1/LSP1"/>
</dbReference>
<dbReference type="GO" id="GO:0070941">
    <property type="term" value="P:eisosome assembly"/>
    <property type="evidence" value="ECO:0007669"/>
    <property type="project" value="TreeGrafter"/>
</dbReference>
<evidence type="ECO:0000256" key="1">
    <source>
        <dbReference type="SAM" id="MobiDB-lite"/>
    </source>
</evidence>
<dbReference type="GO" id="GO:0006897">
    <property type="term" value="P:endocytosis"/>
    <property type="evidence" value="ECO:0007669"/>
    <property type="project" value="TreeGrafter"/>
</dbReference>
<gene>
    <name evidence="2" type="primary">Mo06721</name>
    <name evidence="2" type="ORF">E5Q_06721</name>
</gene>
<accession>G7EB08</accession>
<evidence type="ECO:0000313" key="2">
    <source>
        <dbReference type="EMBL" id="GAB00019.1"/>
    </source>
</evidence>
<proteinExistence type="predicted"/>
<dbReference type="PANTHER" id="PTHR31962">
    <property type="entry name" value="SPHINGOLIPID LONG CHAIN BASE-RESPONSIVE PROTEIN PIL1"/>
    <property type="match status" value="1"/>
</dbReference>
<dbReference type="OrthoDB" id="5599269at2759"/>
<dbReference type="InParanoid" id="G7EB08"/>
<dbReference type="FunCoup" id="G7EB08">
    <property type="interactions" value="18"/>
</dbReference>
<dbReference type="eggNOG" id="ENOG502QQ1T">
    <property type="taxonomic scope" value="Eukaryota"/>
</dbReference>
<dbReference type="Proteomes" id="UP000009131">
    <property type="component" value="Unassembled WGS sequence"/>
</dbReference>
<dbReference type="RefSeq" id="XP_014565630.1">
    <property type="nucleotide sequence ID" value="XM_014710144.1"/>
</dbReference>
<protein>
    <recommendedName>
        <fullName evidence="4">Sphingolipid long chain base-responsive protein LSP1</fullName>
    </recommendedName>
</protein>
<dbReference type="Gene3D" id="1.20.1270.60">
    <property type="entry name" value="Arfaptin homology (AH) domain/BAR domain"/>
    <property type="match status" value="1"/>
</dbReference>
<dbReference type="HOGENOM" id="CLU_664084_0_0_1"/>
<dbReference type="AlphaFoldDB" id="G7EB08"/>
<organism evidence="2 3">
    <name type="scientific">Mixia osmundae (strain CBS 9802 / IAM 14324 / JCM 22182 / KY 12970)</name>
    <dbReference type="NCBI Taxonomy" id="764103"/>
    <lineage>
        <taxon>Eukaryota</taxon>
        <taxon>Fungi</taxon>
        <taxon>Dikarya</taxon>
        <taxon>Basidiomycota</taxon>
        <taxon>Pucciniomycotina</taxon>
        <taxon>Mixiomycetes</taxon>
        <taxon>Mixiales</taxon>
        <taxon>Mixiaceae</taxon>
        <taxon>Mixia</taxon>
    </lineage>
</organism>
<comment type="caution">
    <text evidence="2">The sequence shown here is derived from an EMBL/GenBank/DDBJ whole genome shotgun (WGS) entry which is preliminary data.</text>
</comment>